<dbReference type="PRINTS" id="PR00313">
    <property type="entry name" value="CABNDNGRPT"/>
</dbReference>
<proteinExistence type="predicted"/>
<dbReference type="EMBL" id="UGRS01000001">
    <property type="protein sequence ID" value="SUA35917.1"/>
    <property type="molecule type" value="Genomic_DNA"/>
</dbReference>
<dbReference type="Pfam" id="PF00353">
    <property type="entry name" value="HemolysinCabind"/>
    <property type="match status" value="11"/>
</dbReference>
<sequence>MHNETNMENLAVNDEVIVEGTSQDDVLHGNSGKTIIYGKGGNDTIYSHSGLDLIYGGEGDDIYHLQGNGGTIIEESDEGNDSVHVGITYTAPNYVENITLTGNGNINGFGNNSDNILTGNGGNNRLSTGRGNDILDGREGNDLLLAGDGDDRLNGGEGNDILRGGNGNDQLDGGSGNDVLEGGAGNDVYHVDNVNDIVFEAADEGNDTVYSSVTHTAATHVENLTLTGNGNINGFGNNADNILIGNSGNNRLSTGRGNDILDGREGNDLLLAGDGDDRLNGGEGNDILRGGNGNDQLDGGSGNDVLEGGAGNDVYHVDNVNDTVFEAADEGNDTVYSSVTHTAATHVENLTLTGNGNINGFGNNADNILIGNSGNNRLSAGRGNDILDGREGNDLLLAGDGDDRLNGGEGNDILRGGNGKDYLDGGTGNDTLEGGEGNDTYYFDKGYGHDVVSDSSDNNIVRFGENIKTDDLIISESHTNWVITIKETGDTLTIQNQAAGSVAQFEFSDGLSYSAADLLKAVNGTTVPQPEPEEGLTLVGDDNDNVLNGGDKNDVLQGLKGNDTLRGGAGADKAEGGMGDDKFIAVGNATSGIQTDNKAYDDVLGSAASNLNGKDWAEVVNGDVFDGGEGNDTLYVFGTTDLSVAALQSIEKVDMPSDVTFAASQLDKLEINGDGVGVLRIKGQSAPATVVFDAGQLSGVKQIDIGENITVKVKNIDGLNGVEIISGTGSLIFDEPSKLTTEHSITSSVKVLNPDNSSASGSAEVLDNIVSATESNAETKNVQELDYRELLADNVKKDGATVITLKGSQGNDYISGGNSGDELNGADGNDVLVGRNGNDIFVIEGTGKKTVIDGGSGQDTDTIVLSNAKQGAEIDLSKFEGRIGDDTLIQIGAGSSGGVAGGAGNKTNLMLIIDTSGSMLGINMQNAQKAAIELIEKYSQTGGTAIRIIGFSSFGYVQFNGMDTWMNKEEAIKAINTLSANGGTDYYSALDTAETAFTTNRGSVFNEKGQNFSMFLSDGEPNTYLDMTRQEQWENFAIKHQIVSHAIGFGGIHSKNALEPIAFDGTKVADTSANHAPGQIEPILEGDIDKLSTTVSSTAKTDFIENVAGTAHDDKITGNSLNNDIRSGAGNDTLNGLGGNDHLHGGAGNDTYHFGKNYGHDVIYDNQGSNTVVFKGVLQNEVSVEAVQKADGTQDWVISLNGGADTLTIAGQSDNAQAAVTTFVFDDGQVDNSALAKLIGNSSANADSEDAIPVAMPDLGETTVSENSAAAIEIHSGNLPTAEGNANTISDGLLDNSNTLDSALDSLLPTSAANAGTGMAETAFYPATETVLYTEDNASNTAFV</sequence>
<dbReference type="SUPFAM" id="SSF53300">
    <property type="entry name" value="vWA-like"/>
    <property type="match status" value="1"/>
</dbReference>
<keyword evidence="2" id="KW-0964">Secreted</keyword>
<dbReference type="InterPro" id="IPR001343">
    <property type="entry name" value="Hemolysn_Ca-bd"/>
</dbReference>
<dbReference type="SMART" id="SM00327">
    <property type="entry name" value="VWA"/>
    <property type="match status" value="1"/>
</dbReference>
<feature type="region of interest" description="Disordered" evidence="4">
    <location>
        <begin position="274"/>
        <end position="309"/>
    </location>
</feature>
<dbReference type="PROSITE" id="PS00330">
    <property type="entry name" value="HEMOLYSIN_CALCIUM"/>
    <property type="match status" value="14"/>
</dbReference>
<dbReference type="InterPro" id="IPR011049">
    <property type="entry name" value="Serralysin-like_metalloprot_C"/>
</dbReference>
<comment type="subcellular location">
    <subcellularLocation>
        <location evidence="1">Secreted</location>
    </subcellularLocation>
</comment>
<dbReference type="Gene3D" id="2.150.10.10">
    <property type="entry name" value="Serralysin-like metalloprotease, C-terminal"/>
    <property type="match status" value="8"/>
</dbReference>
<dbReference type="InterPro" id="IPR010566">
    <property type="entry name" value="Haemolys_ca-bd"/>
</dbReference>
<dbReference type="Pfam" id="PF00092">
    <property type="entry name" value="VWA"/>
    <property type="match status" value="1"/>
</dbReference>
<evidence type="ECO:0000259" key="5">
    <source>
        <dbReference type="PROSITE" id="PS50234"/>
    </source>
</evidence>
<evidence type="ECO:0000313" key="7">
    <source>
        <dbReference type="Proteomes" id="UP000254055"/>
    </source>
</evidence>
<dbReference type="Pfam" id="PF06594">
    <property type="entry name" value="HCBP_related"/>
    <property type="match status" value="1"/>
</dbReference>
<name>A0A378WG95_9NEIS</name>
<feature type="domain" description="VWFA" evidence="5">
    <location>
        <begin position="908"/>
        <end position="1107"/>
    </location>
</feature>
<keyword evidence="3" id="KW-0106">Calcium</keyword>
<dbReference type="InterPro" id="IPR002035">
    <property type="entry name" value="VWF_A"/>
</dbReference>
<evidence type="ECO:0000313" key="6">
    <source>
        <dbReference type="EMBL" id="SUA35917.1"/>
    </source>
</evidence>
<dbReference type="PROSITE" id="PS50234">
    <property type="entry name" value="VWFA"/>
    <property type="match status" value="1"/>
</dbReference>
<evidence type="ECO:0000256" key="3">
    <source>
        <dbReference type="ARBA" id="ARBA00022837"/>
    </source>
</evidence>
<protein>
    <submittedName>
        <fullName evidence="6">Iron-regulated protein FrpC</fullName>
    </submittedName>
</protein>
<dbReference type="GO" id="GO:0005576">
    <property type="term" value="C:extracellular region"/>
    <property type="evidence" value="ECO:0007669"/>
    <property type="project" value="UniProtKB-SubCell"/>
</dbReference>
<gene>
    <name evidence="6" type="primary">frpC_1</name>
    <name evidence="6" type="ORF">NCTC12229_00324</name>
</gene>
<reference evidence="6 7" key="1">
    <citation type="submission" date="2018-06" db="EMBL/GenBank/DDBJ databases">
        <authorList>
            <consortium name="Pathogen Informatics"/>
            <person name="Doyle S."/>
        </authorList>
    </citation>
    <scope>NUCLEOTIDE SEQUENCE [LARGE SCALE GENOMIC DNA]</scope>
    <source>
        <strain evidence="6 7">NCTC12229</strain>
    </source>
</reference>
<evidence type="ECO:0000256" key="2">
    <source>
        <dbReference type="ARBA" id="ARBA00022525"/>
    </source>
</evidence>
<dbReference type="CDD" id="cd00198">
    <property type="entry name" value="vWFA"/>
    <property type="match status" value="1"/>
</dbReference>
<dbReference type="InterPro" id="IPR036465">
    <property type="entry name" value="vWFA_dom_sf"/>
</dbReference>
<dbReference type="Proteomes" id="UP000254055">
    <property type="component" value="Unassembled WGS sequence"/>
</dbReference>
<evidence type="ECO:0000256" key="1">
    <source>
        <dbReference type="ARBA" id="ARBA00004613"/>
    </source>
</evidence>
<dbReference type="InterPro" id="IPR018511">
    <property type="entry name" value="Hemolysin-typ_Ca-bd_CS"/>
</dbReference>
<dbReference type="PANTHER" id="PTHR38340:SF1">
    <property type="entry name" value="S-LAYER PROTEIN"/>
    <property type="match status" value="1"/>
</dbReference>
<organism evidence="6 7">
    <name type="scientific">Neisseria zoodegmatis</name>
    <dbReference type="NCBI Taxonomy" id="326523"/>
    <lineage>
        <taxon>Bacteria</taxon>
        <taxon>Pseudomonadati</taxon>
        <taxon>Pseudomonadota</taxon>
        <taxon>Betaproteobacteria</taxon>
        <taxon>Neisseriales</taxon>
        <taxon>Neisseriaceae</taxon>
        <taxon>Neisseria</taxon>
    </lineage>
</organism>
<dbReference type="GO" id="GO:0005509">
    <property type="term" value="F:calcium ion binding"/>
    <property type="evidence" value="ECO:0007669"/>
    <property type="project" value="InterPro"/>
</dbReference>
<dbReference type="PANTHER" id="PTHR38340">
    <property type="entry name" value="S-LAYER PROTEIN"/>
    <property type="match status" value="1"/>
</dbReference>
<evidence type="ECO:0000256" key="4">
    <source>
        <dbReference type="SAM" id="MobiDB-lite"/>
    </source>
</evidence>
<accession>A0A378WG95</accession>
<dbReference type="SUPFAM" id="SSF51120">
    <property type="entry name" value="beta-Roll"/>
    <property type="match status" value="6"/>
</dbReference>
<dbReference type="InterPro" id="IPR050557">
    <property type="entry name" value="RTX_toxin/Mannuronan_C5-epim"/>
</dbReference>
<feature type="region of interest" description="Disordered" evidence="4">
    <location>
        <begin position="147"/>
        <end position="184"/>
    </location>
</feature>